<sequence length="105" mass="12135">MEEASRSCTPELSRSSTPRSWTITFEDLVRERAVCSEITELDENWKQLDARLTRNIECLEGLQKLGKVSPPEYNKLASEEKKLQNRIDVIEDALERIGECPYSLF</sequence>
<gene>
    <name evidence="1" type="ORF">AVEN_160255_1</name>
    <name evidence="2" type="ORF">AVEN_174434_1</name>
</gene>
<accession>A0A4Y2V904</accession>
<dbReference type="EMBL" id="BGPR01043589">
    <property type="protein sequence ID" value="GBO20207.1"/>
    <property type="molecule type" value="Genomic_DNA"/>
</dbReference>
<organism evidence="2 3">
    <name type="scientific">Araneus ventricosus</name>
    <name type="common">Orbweaver spider</name>
    <name type="synonym">Epeira ventricosa</name>
    <dbReference type="NCBI Taxonomy" id="182803"/>
    <lineage>
        <taxon>Eukaryota</taxon>
        <taxon>Metazoa</taxon>
        <taxon>Ecdysozoa</taxon>
        <taxon>Arthropoda</taxon>
        <taxon>Chelicerata</taxon>
        <taxon>Arachnida</taxon>
        <taxon>Araneae</taxon>
        <taxon>Araneomorphae</taxon>
        <taxon>Entelegynae</taxon>
        <taxon>Araneoidea</taxon>
        <taxon>Araneidae</taxon>
        <taxon>Araneus</taxon>
    </lineage>
</organism>
<reference evidence="2 3" key="1">
    <citation type="journal article" date="2019" name="Sci. Rep.">
        <title>Orb-weaving spider Araneus ventricosus genome elucidates the spidroin gene catalogue.</title>
        <authorList>
            <person name="Kono N."/>
            <person name="Nakamura H."/>
            <person name="Ohtoshi R."/>
            <person name="Moran D.A.P."/>
            <person name="Shinohara A."/>
            <person name="Yoshida Y."/>
            <person name="Fujiwara M."/>
            <person name="Mori M."/>
            <person name="Tomita M."/>
            <person name="Arakawa K."/>
        </authorList>
    </citation>
    <scope>NUCLEOTIDE SEQUENCE [LARGE SCALE GENOMIC DNA]</scope>
</reference>
<evidence type="ECO:0000313" key="1">
    <source>
        <dbReference type="EMBL" id="GBO20206.1"/>
    </source>
</evidence>
<dbReference type="AlphaFoldDB" id="A0A4Y2V904"/>
<dbReference type="Proteomes" id="UP000499080">
    <property type="component" value="Unassembled WGS sequence"/>
</dbReference>
<evidence type="ECO:0000313" key="3">
    <source>
        <dbReference type="Proteomes" id="UP000499080"/>
    </source>
</evidence>
<name>A0A4Y2V904_ARAVE</name>
<protein>
    <submittedName>
        <fullName evidence="2">Uncharacterized protein</fullName>
    </submittedName>
</protein>
<keyword evidence="3" id="KW-1185">Reference proteome</keyword>
<dbReference type="EMBL" id="BGPR01043588">
    <property type="protein sequence ID" value="GBO20206.1"/>
    <property type="molecule type" value="Genomic_DNA"/>
</dbReference>
<comment type="caution">
    <text evidence="2">The sequence shown here is derived from an EMBL/GenBank/DDBJ whole genome shotgun (WGS) entry which is preliminary data.</text>
</comment>
<evidence type="ECO:0000313" key="2">
    <source>
        <dbReference type="EMBL" id="GBO20207.1"/>
    </source>
</evidence>
<proteinExistence type="predicted"/>